<evidence type="ECO:0000313" key="3">
    <source>
        <dbReference type="Proteomes" id="UP000317942"/>
    </source>
</evidence>
<evidence type="ECO:0000313" key="2">
    <source>
        <dbReference type="EMBL" id="TQD60361.1"/>
    </source>
</evidence>
<keyword evidence="1" id="KW-0812">Transmembrane</keyword>
<feature type="transmembrane region" description="Helical" evidence="1">
    <location>
        <begin position="35"/>
        <end position="53"/>
    </location>
</feature>
<dbReference type="AlphaFoldDB" id="A0A508BIC0"/>
<reference evidence="2 3" key="1">
    <citation type="submission" date="2019-06" db="EMBL/GenBank/DDBJ databases">
        <title>Draft genome sequence of Actinomyces oris CCUG 34288T.</title>
        <authorList>
            <person name="Salva-Serra F."/>
            <person name="Cardew S."/>
            <person name="Moore E."/>
        </authorList>
    </citation>
    <scope>NUCLEOTIDE SEQUENCE [LARGE SCALE GENOMIC DNA]</scope>
    <source>
        <strain evidence="2 3">CCUG 34288</strain>
    </source>
</reference>
<dbReference type="EMBL" id="VICC01000006">
    <property type="protein sequence ID" value="TQD60361.1"/>
    <property type="molecule type" value="Genomic_DNA"/>
</dbReference>
<dbReference type="Proteomes" id="UP000317942">
    <property type="component" value="Unassembled WGS sequence"/>
</dbReference>
<dbReference type="GeneID" id="64212482"/>
<evidence type="ECO:0000256" key="1">
    <source>
        <dbReference type="SAM" id="Phobius"/>
    </source>
</evidence>
<comment type="caution">
    <text evidence="2">The sequence shown here is derived from an EMBL/GenBank/DDBJ whole genome shotgun (WGS) entry which is preliminary data.</text>
</comment>
<accession>A0A508BIC0</accession>
<keyword evidence="1" id="KW-0472">Membrane</keyword>
<organism evidence="2 3">
    <name type="scientific">Actinomyces oris</name>
    <dbReference type="NCBI Taxonomy" id="544580"/>
    <lineage>
        <taxon>Bacteria</taxon>
        <taxon>Bacillati</taxon>
        <taxon>Actinomycetota</taxon>
        <taxon>Actinomycetes</taxon>
        <taxon>Actinomycetales</taxon>
        <taxon>Actinomycetaceae</taxon>
        <taxon>Actinomyces</taxon>
    </lineage>
</organism>
<keyword evidence="1" id="KW-1133">Transmembrane helix</keyword>
<name>A0A508BIC0_9ACTO</name>
<dbReference type="RefSeq" id="WP_141406879.1">
    <property type="nucleotide sequence ID" value="NZ_CP066060.1"/>
</dbReference>
<gene>
    <name evidence="2" type="ORF">FK267_07905</name>
</gene>
<sequence>MLPQIITTGWPGYASWCTGAGNDLSCGLLMRGRPVYAWAGSAATTLATAYWVISTGRPLFMIFTYMLGHYFTLASWHGVAHLSTRATTQIAATQRETARLQAQQRAHEEADRIMTSRMASVRQRVTPLLTQIADGKAPTPKLRSQAYLLEAELRDEIRAPFFTGTSIVTSAQDARRRGTEVILLDDSGDTTTIDDRARTNAVNYVTNFLDLTQSNRVVIRLNPPRRPTLLTIVTDDTRYRLDRQGELIAESVGGQVN</sequence>
<protein>
    <submittedName>
        <fullName evidence="2">Uncharacterized protein</fullName>
    </submittedName>
</protein>
<proteinExistence type="predicted"/>
<feature type="transmembrane region" description="Helical" evidence="1">
    <location>
        <begin position="59"/>
        <end position="79"/>
    </location>
</feature>